<dbReference type="Pfam" id="PF01124">
    <property type="entry name" value="MAPEG"/>
    <property type="match status" value="1"/>
</dbReference>
<evidence type="ECO:0000256" key="4">
    <source>
        <dbReference type="ARBA" id="ARBA00023136"/>
    </source>
</evidence>
<dbReference type="EMBL" id="JAFFZP010000010">
    <property type="protein sequence ID" value="MBN0987341.1"/>
    <property type="molecule type" value="Genomic_DNA"/>
</dbReference>
<gene>
    <name evidence="6" type="ORF">JW498_08220</name>
</gene>
<keyword evidence="2 5" id="KW-0812">Transmembrane</keyword>
<protein>
    <submittedName>
        <fullName evidence="6">MAPEG family protein</fullName>
    </submittedName>
</protein>
<feature type="transmembrane region" description="Helical" evidence="5">
    <location>
        <begin position="66"/>
        <end position="91"/>
    </location>
</feature>
<evidence type="ECO:0000313" key="7">
    <source>
        <dbReference type="Proteomes" id="UP000760472"/>
    </source>
</evidence>
<dbReference type="RefSeq" id="WP_205213358.1">
    <property type="nucleotide sequence ID" value="NZ_JAFFZP010000010.1"/>
</dbReference>
<keyword evidence="4 5" id="KW-0472">Membrane</keyword>
<name>A0ABS2W6R8_9GAMM</name>
<dbReference type="SUPFAM" id="SSF161084">
    <property type="entry name" value="MAPEG domain-like"/>
    <property type="match status" value="1"/>
</dbReference>
<evidence type="ECO:0000256" key="3">
    <source>
        <dbReference type="ARBA" id="ARBA00022989"/>
    </source>
</evidence>
<dbReference type="Proteomes" id="UP000760472">
    <property type="component" value="Unassembled WGS sequence"/>
</dbReference>
<evidence type="ECO:0000256" key="5">
    <source>
        <dbReference type="SAM" id="Phobius"/>
    </source>
</evidence>
<evidence type="ECO:0000256" key="2">
    <source>
        <dbReference type="ARBA" id="ARBA00022692"/>
    </source>
</evidence>
<comment type="subcellular location">
    <subcellularLocation>
        <location evidence="1">Membrane</location>
    </subcellularLocation>
</comment>
<comment type="caution">
    <text evidence="6">The sequence shown here is derived from an EMBL/GenBank/DDBJ whole genome shotgun (WGS) entry which is preliminary data.</text>
</comment>
<organism evidence="6 7">
    <name type="scientific">Amphritea pacifica</name>
    <dbReference type="NCBI Taxonomy" id="2811233"/>
    <lineage>
        <taxon>Bacteria</taxon>
        <taxon>Pseudomonadati</taxon>
        <taxon>Pseudomonadota</taxon>
        <taxon>Gammaproteobacteria</taxon>
        <taxon>Oceanospirillales</taxon>
        <taxon>Oceanospirillaceae</taxon>
        <taxon>Amphritea</taxon>
    </lineage>
</organism>
<proteinExistence type="predicted"/>
<dbReference type="InterPro" id="IPR023352">
    <property type="entry name" value="MAPEG-like_dom_sf"/>
</dbReference>
<reference evidence="6 7" key="1">
    <citation type="submission" date="2021-02" db="EMBL/GenBank/DDBJ databases">
        <title>A novel species of genus Amphritea isolated from a fishpond in China.</title>
        <authorList>
            <person name="Lu H."/>
        </authorList>
    </citation>
    <scope>NUCLEOTIDE SEQUENCE [LARGE SCALE GENOMIC DNA]</scope>
    <source>
        <strain evidence="6 7">RP18W</strain>
    </source>
</reference>
<evidence type="ECO:0000256" key="1">
    <source>
        <dbReference type="ARBA" id="ARBA00004370"/>
    </source>
</evidence>
<dbReference type="Gene3D" id="1.20.120.550">
    <property type="entry name" value="Membrane associated eicosanoid/glutathione metabolism-like domain"/>
    <property type="match status" value="1"/>
</dbReference>
<keyword evidence="3 5" id="KW-1133">Transmembrane helix</keyword>
<accession>A0ABS2W6R8</accession>
<keyword evidence="7" id="KW-1185">Reference proteome</keyword>
<evidence type="ECO:0000313" key="6">
    <source>
        <dbReference type="EMBL" id="MBN0987341.1"/>
    </source>
</evidence>
<sequence length="133" mass="15006">MVYAIAAVTLLTILIGVLAVRARLSCVRSGEVPAGYFKLMQGEALPERMIKTGRCYNNMFEVPCLFYVVGTLYIVSGVENTAGLILAWAFVFFRSAQAWVHLTRNNVRYRMYLYGGGILCVLLLWINLFIEQI</sequence>
<feature type="transmembrane region" description="Helical" evidence="5">
    <location>
        <begin position="111"/>
        <end position="130"/>
    </location>
</feature>
<dbReference type="InterPro" id="IPR001129">
    <property type="entry name" value="Membr-assoc_MAPEG"/>
</dbReference>